<accession>A0AAJ1V954</accession>
<reference evidence="1" key="1">
    <citation type="submission" date="2020-06" db="EMBL/GenBank/DDBJ databases">
        <authorList>
            <person name="Dong N."/>
        </authorList>
    </citation>
    <scope>NUCLEOTIDE SEQUENCE</scope>
    <source>
        <strain evidence="1">R655-4</strain>
    </source>
</reference>
<comment type="caution">
    <text evidence="1">The sequence shown here is derived from an EMBL/GenBank/DDBJ whole genome shotgun (WGS) entry which is preliminary data.</text>
</comment>
<dbReference type="EMBL" id="JACAGJ010000008">
    <property type="protein sequence ID" value="MDM1073637.1"/>
    <property type="molecule type" value="Genomic_DNA"/>
</dbReference>
<dbReference type="Pfam" id="PF14350">
    <property type="entry name" value="Beta_protein"/>
    <property type="match status" value="1"/>
</dbReference>
<dbReference type="RefSeq" id="WP_286494080.1">
    <property type="nucleotide sequence ID" value="NZ_JACAGJ010000008.1"/>
</dbReference>
<dbReference type="InterPro" id="IPR025683">
    <property type="entry name" value="Protein_beta"/>
</dbReference>
<dbReference type="AlphaFoldDB" id="A0AAJ1V954"/>
<sequence length="354" mass="41670">MPENFIYSPILKAKEGEFKGLEVTKPEILDQIIPIFEIVNIPWDFEEETEKKSIEKHLENINNKIFNSIGYRKFYVDSRYIDEDRTMSNGIHHLQYLFNSFDLLDLNGIPVTSLTKDNSYKAAVSEIVNLNRRGMCLRLEKEEILSGELNNNLENFLIEYEINPENVDLVIDLKNISFSDRQLYNNNLYTIINNITQLNNWRNIILSATSFPENLSEITADTLDNIERTEWIYFNEIKHLFNRNIVFSDYSTFNSETTEIDPRFIQMSANVRYTYNDYWLIARGKSVRTHTFSQYYSLCKKIVERHEYMGNDYSWGDARIYDCANQISKTGNATTWKQVANNHHIEFVVNQLSS</sequence>
<organism evidence="1 2">
    <name type="scientific">Empedobacter brevis</name>
    <dbReference type="NCBI Taxonomy" id="247"/>
    <lineage>
        <taxon>Bacteria</taxon>
        <taxon>Pseudomonadati</taxon>
        <taxon>Bacteroidota</taxon>
        <taxon>Flavobacteriia</taxon>
        <taxon>Flavobacteriales</taxon>
        <taxon>Weeksellaceae</taxon>
        <taxon>Empedobacter</taxon>
    </lineage>
</organism>
<reference evidence="1" key="2">
    <citation type="journal article" date="2022" name="Sci. Total Environ.">
        <title>Prevalence, transmission, and molecular epidemiology of tet(X)-positive bacteria among humans, animals, and environmental niches in China: An epidemiological, and genomic-based study.</title>
        <authorList>
            <person name="Dong N."/>
            <person name="Zeng Y."/>
            <person name="Cai C."/>
            <person name="Sun C."/>
            <person name="Lu J."/>
            <person name="Liu C."/>
            <person name="Zhou H."/>
            <person name="Sun Q."/>
            <person name="Shu L."/>
            <person name="Wang H."/>
            <person name="Wang Y."/>
            <person name="Wang S."/>
            <person name="Wu C."/>
            <person name="Chan E.W."/>
            <person name="Chen G."/>
            <person name="Shen Z."/>
            <person name="Chen S."/>
            <person name="Zhang R."/>
        </authorList>
    </citation>
    <scope>NUCLEOTIDE SEQUENCE</scope>
    <source>
        <strain evidence="1">R655-4</strain>
    </source>
</reference>
<dbReference type="Proteomes" id="UP001170959">
    <property type="component" value="Unassembled WGS sequence"/>
</dbReference>
<evidence type="ECO:0000313" key="2">
    <source>
        <dbReference type="Proteomes" id="UP001170959"/>
    </source>
</evidence>
<protein>
    <submittedName>
        <fullName evidence="1">Beta family protein</fullName>
    </submittedName>
</protein>
<gene>
    <name evidence="1" type="ORF">HX001_14200</name>
</gene>
<evidence type="ECO:0000313" key="1">
    <source>
        <dbReference type="EMBL" id="MDM1073637.1"/>
    </source>
</evidence>
<name>A0AAJ1V954_9FLAO</name>
<proteinExistence type="predicted"/>